<dbReference type="Pfam" id="PF13392">
    <property type="entry name" value="HNH_3"/>
    <property type="match status" value="1"/>
</dbReference>
<evidence type="ECO:0000313" key="2">
    <source>
        <dbReference type="EMBL" id="DAD81638.1"/>
    </source>
</evidence>
<protein>
    <submittedName>
        <fullName evidence="2">Homing endonuclease</fullName>
    </submittedName>
</protein>
<keyword evidence="2" id="KW-0255">Endonuclease</keyword>
<dbReference type="GO" id="GO:0016788">
    <property type="term" value="F:hydrolase activity, acting on ester bonds"/>
    <property type="evidence" value="ECO:0007669"/>
    <property type="project" value="InterPro"/>
</dbReference>
<dbReference type="Pfam" id="PF07463">
    <property type="entry name" value="NUMOD4"/>
    <property type="match status" value="1"/>
</dbReference>
<dbReference type="InterPro" id="IPR003615">
    <property type="entry name" value="HNH_nuc"/>
</dbReference>
<organism evidence="2">
    <name type="scientific">Myoviridae sp. ct9Ns12</name>
    <dbReference type="NCBI Taxonomy" id="2826626"/>
    <lineage>
        <taxon>Viruses</taxon>
        <taxon>Duplodnaviria</taxon>
        <taxon>Heunggongvirae</taxon>
        <taxon>Uroviricota</taxon>
        <taxon>Caudoviricetes</taxon>
    </lineage>
</organism>
<dbReference type="SUPFAM" id="SSF54060">
    <property type="entry name" value="His-Me finger endonucleases"/>
    <property type="match status" value="1"/>
</dbReference>
<proteinExistence type="predicted"/>
<accession>A0A8S5MHD5</accession>
<dbReference type="GO" id="GO:0004519">
    <property type="term" value="F:endonuclease activity"/>
    <property type="evidence" value="ECO:0007669"/>
    <property type="project" value="UniProtKB-KW"/>
</dbReference>
<reference evidence="2" key="1">
    <citation type="journal article" date="2021" name="Proc. Natl. Acad. Sci. U.S.A.">
        <title>A Catalog of Tens of Thousands of Viruses from Human Metagenomes Reveals Hidden Associations with Chronic Diseases.</title>
        <authorList>
            <person name="Tisza M.J."/>
            <person name="Buck C.B."/>
        </authorList>
    </citation>
    <scope>NUCLEOTIDE SEQUENCE</scope>
    <source>
        <strain evidence="2">Ct9Ns12</strain>
    </source>
</reference>
<dbReference type="EMBL" id="BK014906">
    <property type="protein sequence ID" value="DAD81638.1"/>
    <property type="molecule type" value="Genomic_DNA"/>
</dbReference>
<dbReference type="Gene3D" id="3.90.75.20">
    <property type="match status" value="1"/>
</dbReference>
<sequence>MKEVWKDTKGVFGYQVSNFGRVRSIFSRWGKRAYPRIMKGYIDSHGYVWVTISINGERKLMFVHRLVAKAFIPNPLNLEMVNHKDENPLNNNVDNLEWCTRSYNNSYGHATDSYRKKICCIHGETAYVFKSIKDASIKMNIPTTSIFNSLKRRSPMVSRGLMFYYVGKNEIPSFDEILEANKDVLERIKEKGD</sequence>
<evidence type="ECO:0000259" key="1">
    <source>
        <dbReference type="SMART" id="SM00507"/>
    </source>
</evidence>
<keyword evidence="2" id="KW-0540">Nuclease</keyword>
<keyword evidence="2" id="KW-0378">Hydrolase</keyword>
<feature type="domain" description="HNH nuclease" evidence="1">
    <location>
        <begin position="57"/>
        <end position="105"/>
    </location>
</feature>
<dbReference type="InterPro" id="IPR044925">
    <property type="entry name" value="His-Me_finger_sf"/>
</dbReference>
<name>A0A8S5MHD5_9CAUD</name>
<dbReference type="SMART" id="SM00507">
    <property type="entry name" value="HNHc"/>
    <property type="match status" value="1"/>
</dbReference>
<dbReference type="InterPro" id="IPR010902">
    <property type="entry name" value="NUMOD4"/>
</dbReference>